<comment type="caution">
    <text evidence="2">The sequence shown here is derived from an EMBL/GenBank/DDBJ whole genome shotgun (WGS) entry which is preliminary data.</text>
</comment>
<dbReference type="Pfam" id="PF05630">
    <property type="entry name" value="NPP1"/>
    <property type="match status" value="1"/>
</dbReference>
<dbReference type="PANTHER" id="PTHR33657">
    <property type="entry name" value="DOMAIN PROTEIN, PUTATIVE (AFU_ORTHOLOGUE AFUA_5G00600)-RELATED"/>
    <property type="match status" value="1"/>
</dbReference>
<keyword evidence="3" id="KW-1185">Reference proteome</keyword>
<dbReference type="EMBL" id="JOTP01000001">
    <property type="protein sequence ID" value="KEP28220.1"/>
    <property type="molecule type" value="Genomic_DNA"/>
</dbReference>
<gene>
    <name evidence="2" type="ORF">BA70_01115</name>
</gene>
<dbReference type="InterPro" id="IPR008701">
    <property type="entry name" value="NPP1"/>
</dbReference>
<feature type="signal peptide" evidence="1">
    <location>
        <begin position="1"/>
        <end position="26"/>
    </location>
</feature>
<accession>A0A081LG44</accession>
<evidence type="ECO:0000313" key="3">
    <source>
        <dbReference type="Proteomes" id="UP000028091"/>
    </source>
</evidence>
<dbReference type="OrthoDB" id="4274514at2"/>
<sequence length="242" mass="26531">MKKFIFAMILFVGTLFSAAVPPAVHAAEIDHDKVVGFREVSPTTVTQKAAKKFQPYLKVWHGCVPFPAVDAAGNTSRGLNISGSHNGGCSSNIGQVYSRSDWYNGNWAMMYAWYFPKDNPSPGFGHRHDWESIVVWIDNPAVANPRVYSIAYSGHGQYKKVAPSAASILGTNPLVGYDSNWPLNHELNVSGNVSGKGMQPLIGWDDLTPAARHALNTTNFGSANVPFKDSNFKNNLAKAWYR</sequence>
<reference evidence="2 3" key="1">
    <citation type="submission" date="2012-09" db="EMBL/GenBank/DDBJ databases">
        <title>Genome Sequence of Bacillus sp. DW5-4.</title>
        <authorList>
            <person name="Lai Q."/>
            <person name="Liu Y."/>
            <person name="Shao Z."/>
        </authorList>
    </citation>
    <scope>NUCLEOTIDE SEQUENCE [LARGE SCALE GENOMIC DNA]</scope>
    <source>
        <strain evidence="2 3">DW5-4</strain>
    </source>
</reference>
<evidence type="ECO:0000256" key="1">
    <source>
        <dbReference type="SAM" id="SignalP"/>
    </source>
</evidence>
<organism evidence="2 3">
    <name type="scientific">Bacillus zhangzhouensis</name>
    <dbReference type="NCBI Taxonomy" id="1178540"/>
    <lineage>
        <taxon>Bacteria</taxon>
        <taxon>Bacillati</taxon>
        <taxon>Bacillota</taxon>
        <taxon>Bacilli</taxon>
        <taxon>Bacillales</taxon>
        <taxon>Bacillaceae</taxon>
        <taxon>Bacillus</taxon>
    </lineage>
</organism>
<evidence type="ECO:0000313" key="2">
    <source>
        <dbReference type="EMBL" id="KEP28220.1"/>
    </source>
</evidence>
<dbReference type="RefSeq" id="WP_034317026.1">
    <property type="nucleotide sequence ID" value="NZ_JOTP01000001.1"/>
</dbReference>
<keyword evidence="1" id="KW-0732">Signal</keyword>
<name>A0A081LG44_9BACI</name>
<feature type="chain" id="PRO_5001759152" evidence="1">
    <location>
        <begin position="27"/>
        <end position="242"/>
    </location>
</feature>
<dbReference type="PANTHER" id="PTHR33657:SF8">
    <property type="entry name" value="DOMAIN PROTEIN, PUTATIVE (AFU_ORTHOLOGUE AFUA_5G00600)-RELATED"/>
    <property type="match status" value="1"/>
</dbReference>
<dbReference type="AlphaFoldDB" id="A0A081LG44"/>
<dbReference type="PIRSF" id="PIRSF029958">
    <property type="entry name" value="Necrosis-inducing_protein"/>
    <property type="match status" value="1"/>
</dbReference>
<dbReference type="Proteomes" id="UP000028091">
    <property type="component" value="Unassembled WGS sequence"/>
</dbReference>
<proteinExistence type="predicted"/>
<dbReference type="eggNOG" id="COG2814">
    <property type="taxonomic scope" value="Bacteria"/>
</dbReference>
<protein>
    <submittedName>
        <fullName evidence="2">Necrosis and ethylene inducing protein</fullName>
    </submittedName>
</protein>